<evidence type="ECO:0000313" key="2">
    <source>
        <dbReference type="Proteomes" id="UP000001942"/>
    </source>
</evidence>
<dbReference type="KEGG" id="nse:NSE_0219"/>
<dbReference type="HOGENOM" id="CLU_2539093_0_0_5"/>
<keyword evidence="2" id="KW-1185">Reference proteome</keyword>
<organism evidence="1 2">
    <name type="scientific">Ehrlichia sennetsu (strain ATCC VR-367 / Miyayama)</name>
    <name type="common">Neorickettsia sennetsu</name>
    <dbReference type="NCBI Taxonomy" id="222891"/>
    <lineage>
        <taxon>Bacteria</taxon>
        <taxon>Pseudomonadati</taxon>
        <taxon>Pseudomonadota</taxon>
        <taxon>Alphaproteobacteria</taxon>
        <taxon>Rickettsiales</taxon>
        <taxon>Anaplasmataceae</taxon>
        <taxon>Ehrlichia</taxon>
    </lineage>
</organism>
<protein>
    <submittedName>
        <fullName evidence="1">Uncharacterized protein</fullName>
    </submittedName>
</protein>
<dbReference type="STRING" id="222891.NSE_0219"/>
<proteinExistence type="predicted"/>
<accession>Q2GEI2</accession>
<evidence type="ECO:0000313" key="1">
    <source>
        <dbReference type="EMBL" id="ABD46048.1"/>
    </source>
</evidence>
<dbReference type="AlphaFoldDB" id="Q2GEI2"/>
<name>Q2GEI2_EHRS3</name>
<dbReference type="EMBL" id="CP000237">
    <property type="protein sequence ID" value="ABD46048.1"/>
    <property type="molecule type" value="Genomic_DNA"/>
</dbReference>
<reference evidence="1 2" key="1">
    <citation type="journal article" date="2006" name="PLoS Genet.">
        <title>Comparative genomics of emerging human ehrlichiosis agents.</title>
        <authorList>
            <person name="Dunning Hotopp J.C."/>
            <person name="Lin M."/>
            <person name="Madupu R."/>
            <person name="Crabtree J."/>
            <person name="Angiuoli S.V."/>
            <person name="Eisen J.A."/>
            <person name="Seshadri R."/>
            <person name="Ren Q."/>
            <person name="Wu M."/>
            <person name="Utterback T.R."/>
            <person name="Smith S."/>
            <person name="Lewis M."/>
            <person name="Khouri H."/>
            <person name="Zhang C."/>
            <person name="Niu H."/>
            <person name="Lin Q."/>
            <person name="Ohashi N."/>
            <person name="Zhi N."/>
            <person name="Nelson W."/>
            <person name="Brinkac L.M."/>
            <person name="Dodson R.J."/>
            <person name="Rosovitz M.J."/>
            <person name="Sundaram J."/>
            <person name="Daugherty S.C."/>
            <person name="Davidsen T."/>
            <person name="Durkin A.S."/>
            <person name="Gwinn M."/>
            <person name="Haft D.H."/>
            <person name="Selengut J.D."/>
            <person name="Sullivan S.A."/>
            <person name="Zafar N."/>
            <person name="Zhou L."/>
            <person name="Benahmed F."/>
            <person name="Forberger H."/>
            <person name="Halpin R."/>
            <person name="Mulligan S."/>
            <person name="Robinson J."/>
            <person name="White O."/>
            <person name="Rikihisa Y."/>
            <person name="Tettelin H."/>
        </authorList>
    </citation>
    <scope>NUCLEOTIDE SEQUENCE [LARGE SCALE GENOMIC DNA]</scope>
    <source>
        <strain evidence="2">ATCC VR-367 / Miyayama</strain>
    </source>
</reference>
<gene>
    <name evidence="1" type="ordered locus">NSE_0219</name>
</gene>
<dbReference type="Proteomes" id="UP000001942">
    <property type="component" value="Chromosome"/>
</dbReference>
<sequence length="89" mass="9768">MIYTFFMSEFTDFTNSGDYLIDIVPSTDISEGPSADPALKTAAPQDKSHPDMLCDINTKTKGDIDISSLCPLFCKGILAFAEFIKHRSA</sequence>